<dbReference type="EMBL" id="ADZX01000527">
    <property type="protein sequence ID" value="EFK96259.1"/>
    <property type="molecule type" value="Genomic_DNA"/>
</dbReference>
<reference evidence="1" key="1">
    <citation type="submission" date="2010-07" db="EMBL/GenBank/DDBJ databases">
        <authorList>
            <consortium name="CONSOLIDER consortium CSD2007-00005"/>
            <person name="Guazzaroni M.-E."/>
            <person name="Richter M."/>
            <person name="Garcia-Salamanca A."/>
            <person name="Yarza P."/>
            <person name="Ferrer M."/>
        </authorList>
    </citation>
    <scope>NUCLEOTIDE SEQUENCE</scope>
</reference>
<proteinExistence type="predicted"/>
<reference evidence="1" key="2">
    <citation type="journal article" date="2011" name="Microb. Ecol.">
        <title>Taxonomic and Functional Metagenomic Profiling of the Microbial Community in the Anoxic Sediment of a Sub-saline Shallow Lake (Laguna de Carrizo, Central Spain).</title>
        <authorList>
            <person name="Ferrer M."/>
            <person name="Guazzaroni M.E."/>
            <person name="Richter M."/>
            <person name="Garcia-Salamanca A."/>
            <person name="Yarza P."/>
            <person name="Suarez-Suarez A."/>
            <person name="Solano J."/>
            <person name="Alcaide M."/>
            <person name="van Dillewijn P."/>
            <person name="Molina-Henares M.A."/>
            <person name="Lopez-Cortes N."/>
            <person name="Al-Ramahi Y."/>
            <person name="Guerrero C."/>
            <person name="Acosta A."/>
            <person name="de Eugenio L.I."/>
            <person name="Martinez V."/>
            <person name="Marques S."/>
            <person name="Rojo F."/>
            <person name="Santero E."/>
            <person name="Genilloud O."/>
            <person name="Perez-Perez J."/>
            <person name="Rossello-Mora R."/>
            <person name="Ramos J.L."/>
        </authorList>
    </citation>
    <scope>NUCLEOTIDE SEQUENCE</scope>
</reference>
<comment type="caution">
    <text evidence="1">The sequence shown here is derived from an EMBL/GenBank/DDBJ whole genome shotgun (WGS) entry which is preliminary data.</text>
</comment>
<sequence length="295" mass="31779">MKKDFLRRMLILILLLVFVLPVTVSATPDNPDVSGDHEVKVTASGGPAPVAENVVTVDITYDSKTGKYSFMGLPMEALLSLGLLPLDTAYLPVPSGLNQVGLVVDSTAIRTSINGEPLTTQGWDADRRSTVLGLMLQASGEYGWYAGIDFTPDQAARVGHWLSSSSVAVNLRFTDKLSERTVLYLRDPIQVDIKNDWMYVEQFPIPVLLQPSVADTLKNVGVRNAVLCLDNGTVTGQVAGMPVPDMTFHPEGLAELNKVMELGIYPGFITQTLGVTAGFDISLDGAQHSSVKCGQ</sequence>
<name>D9PJK6_9ZZZZ</name>
<evidence type="ECO:0000313" key="1">
    <source>
        <dbReference type="EMBL" id="EFK96259.1"/>
    </source>
</evidence>
<accession>D9PJK6</accession>
<dbReference type="AlphaFoldDB" id="D9PJK6"/>
<gene>
    <name evidence="1" type="ORF">LDC_1717</name>
</gene>
<protein>
    <submittedName>
        <fullName evidence="1">Secreted protein</fullName>
    </submittedName>
</protein>
<organism evidence="1">
    <name type="scientific">sediment metagenome</name>
    <dbReference type="NCBI Taxonomy" id="749907"/>
    <lineage>
        <taxon>unclassified sequences</taxon>
        <taxon>metagenomes</taxon>
        <taxon>ecological metagenomes</taxon>
    </lineage>
</organism>